<dbReference type="OrthoDB" id="9788659at2"/>
<dbReference type="CDD" id="cd06577">
    <property type="entry name" value="PASTA_pknB"/>
    <property type="match status" value="3"/>
</dbReference>
<keyword evidence="10" id="KW-1133">Transmembrane helix</keyword>
<evidence type="ECO:0000259" key="12">
    <source>
        <dbReference type="PROSITE" id="PS51178"/>
    </source>
</evidence>
<reference evidence="13 14" key="1">
    <citation type="submission" date="2019-01" db="EMBL/GenBank/DDBJ databases">
        <title>Weissella sp. nov., a novel lactic acid bacterium isolated from animal feces.</title>
        <authorList>
            <person name="Wang L.-T."/>
        </authorList>
    </citation>
    <scope>NUCLEOTIDE SEQUENCE [LARGE SCALE GENOMIC DNA]</scope>
    <source>
        <strain evidence="13 14">8H-2</strain>
    </source>
</reference>
<evidence type="ECO:0000256" key="9">
    <source>
        <dbReference type="SAM" id="MobiDB-lite"/>
    </source>
</evidence>
<dbReference type="Pfam" id="PF03793">
    <property type="entry name" value="PASTA"/>
    <property type="match status" value="3"/>
</dbReference>
<keyword evidence="2" id="KW-0723">Serine/threonine-protein kinase</keyword>
<dbReference type="Proteomes" id="UP000371977">
    <property type="component" value="Unassembled WGS sequence"/>
</dbReference>
<dbReference type="RefSeq" id="WP_148622185.1">
    <property type="nucleotide sequence ID" value="NZ_SDGZ01000010.1"/>
</dbReference>
<protein>
    <recommendedName>
        <fullName evidence="1">non-specific serine/threonine protein kinase</fullName>
        <ecNumber evidence="1">2.7.11.1</ecNumber>
    </recommendedName>
</protein>
<dbReference type="GO" id="GO:0005524">
    <property type="term" value="F:ATP binding"/>
    <property type="evidence" value="ECO:0007669"/>
    <property type="project" value="UniProtKB-KW"/>
</dbReference>
<name>A0A6C2C9K1_9LACO</name>
<comment type="caution">
    <text evidence="13">The sequence shown here is derived from an EMBL/GenBank/DDBJ whole genome shotgun (WGS) entry which is preliminary data.</text>
</comment>
<feature type="compositionally biased region" description="Basic and acidic residues" evidence="9">
    <location>
        <begin position="319"/>
        <end position="335"/>
    </location>
</feature>
<feature type="domain" description="Protein kinase" evidence="11">
    <location>
        <begin position="11"/>
        <end position="268"/>
    </location>
</feature>
<comment type="catalytic activity">
    <reaction evidence="7">
        <text>L-threonyl-[protein] + ATP = O-phospho-L-threonyl-[protein] + ADP + H(+)</text>
        <dbReference type="Rhea" id="RHEA:46608"/>
        <dbReference type="Rhea" id="RHEA-COMP:11060"/>
        <dbReference type="Rhea" id="RHEA-COMP:11605"/>
        <dbReference type="ChEBI" id="CHEBI:15378"/>
        <dbReference type="ChEBI" id="CHEBI:30013"/>
        <dbReference type="ChEBI" id="CHEBI:30616"/>
        <dbReference type="ChEBI" id="CHEBI:61977"/>
        <dbReference type="ChEBI" id="CHEBI:456216"/>
        <dbReference type="EC" id="2.7.11.1"/>
    </reaction>
</comment>
<dbReference type="Pfam" id="PF00069">
    <property type="entry name" value="Pkinase"/>
    <property type="match status" value="1"/>
</dbReference>
<dbReference type="SMART" id="SM00220">
    <property type="entry name" value="S_TKc"/>
    <property type="match status" value="1"/>
</dbReference>
<sequence>MKLNQLIGDRYRITAPIGEGGMANVYRAFDTILQRDVTVKILRFDLRDKDVVRKRFENEIAATAEVNHPNIVQIYDFGDEDDDQYLVSEFVDGTDLKHYIQDEYPISFSKIVDIMSQILAGVAEAHEHGIIHRDLKPQNVLIASNGQVKITDFGIAQVETSLGLTQTNSAIGSVHYMSPEQVKGRPATVRSDIYALGIMLYEMLAGHVPFDGETPVAVAVKHTQEPIPSVREIDARIPQAMENVIIRATAKNPLQRYVSANEMNEDLVTVLSPTRVNESRLLLPGEEMAEAATKVLPLHEVQQLTSATPEVVKAATNEDAPKTSKAENGKKAKIDPKKKKKKRRRIILAIIVAILVLLGGLWAIGAMSPDRVTISNLNGQTQSAAEKTLKQDGLKVGKISTTASNVTTGSVVRSNPGANKVVDKGSSVDLVVSSGPKKERFGDYVNERYTTVASQLRAKGYTVHKEEAASDIYPAGYIVSQSVKAEKQVVPGDTSVTFVVSTGEAKLTVPDFSNKSQSYVSNWASQNGVIVNYTQAYSDTVQSGNIMNQSIAAGTTITKNQALYVTVSKGANEQSSSSSSESSSTSTSSGSSSSNTTSSSAS</sequence>
<dbReference type="NCBIfam" id="NF033483">
    <property type="entry name" value="PknB_PASTA_kin"/>
    <property type="match status" value="1"/>
</dbReference>
<evidence type="ECO:0000313" key="13">
    <source>
        <dbReference type="EMBL" id="TYC50103.1"/>
    </source>
</evidence>
<dbReference type="GO" id="GO:0004674">
    <property type="term" value="F:protein serine/threonine kinase activity"/>
    <property type="evidence" value="ECO:0007669"/>
    <property type="project" value="UniProtKB-KW"/>
</dbReference>
<dbReference type="PROSITE" id="PS00108">
    <property type="entry name" value="PROTEIN_KINASE_ST"/>
    <property type="match status" value="1"/>
</dbReference>
<evidence type="ECO:0000256" key="6">
    <source>
        <dbReference type="ARBA" id="ARBA00022840"/>
    </source>
</evidence>
<gene>
    <name evidence="13" type="primary">pknB</name>
    <name evidence="13" type="ORF">ESZ50_03365</name>
</gene>
<dbReference type="PROSITE" id="PS50011">
    <property type="entry name" value="PROTEIN_KINASE_DOM"/>
    <property type="match status" value="1"/>
</dbReference>
<feature type="region of interest" description="Disordered" evidence="9">
    <location>
        <begin position="314"/>
        <end position="338"/>
    </location>
</feature>
<feature type="domain" description="PASTA" evidence="12">
    <location>
        <begin position="435"/>
        <end position="502"/>
    </location>
</feature>
<keyword evidence="10" id="KW-0472">Membrane</keyword>
<organism evidence="13 14">
    <name type="scientific">Weissella muntiaci</name>
    <dbReference type="NCBI Taxonomy" id="2508881"/>
    <lineage>
        <taxon>Bacteria</taxon>
        <taxon>Bacillati</taxon>
        <taxon>Bacillota</taxon>
        <taxon>Bacilli</taxon>
        <taxon>Lactobacillales</taxon>
        <taxon>Lactobacillaceae</taxon>
        <taxon>Weissella</taxon>
    </lineage>
</organism>
<dbReference type="InterPro" id="IPR000719">
    <property type="entry name" value="Prot_kinase_dom"/>
</dbReference>
<evidence type="ECO:0000256" key="5">
    <source>
        <dbReference type="ARBA" id="ARBA00022777"/>
    </source>
</evidence>
<keyword evidence="4" id="KW-0547">Nucleotide-binding</keyword>
<feature type="compositionally biased region" description="Low complexity" evidence="9">
    <location>
        <begin position="575"/>
        <end position="602"/>
    </location>
</feature>
<keyword evidence="6" id="KW-0067">ATP-binding</keyword>
<dbReference type="PROSITE" id="PS51178">
    <property type="entry name" value="PASTA"/>
    <property type="match status" value="3"/>
</dbReference>
<dbReference type="AlphaFoldDB" id="A0A6C2C9K1"/>
<evidence type="ECO:0000256" key="8">
    <source>
        <dbReference type="ARBA" id="ARBA00048679"/>
    </source>
</evidence>
<dbReference type="InterPro" id="IPR005543">
    <property type="entry name" value="PASTA_dom"/>
</dbReference>
<dbReference type="InterPro" id="IPR008271">
    <property type="entry name" value="Ser/Thr_kinase_AS"/>
</dbReference>
<dbReference type="SMART" id="SM00740">
    <property type="entry name" value="PASTA"/>
    <property type="match status" value="3"/>
</dbReference>
<dbReference type="Gene3D" id="3.30.200.20">
    <property type="entry name" value="Phosphorylase Kinase, domain 1"/>
    <property type="match status" value="1"/>
</dbReference>
<proteinExistence type="predicted"/>
<dbReference type="PANTHER" id="PTHR43289">
    <property type="entry name" value="MITOGEN-ACTIVATED PROTEIN KINASE KINASE KINASE 20-RELATED"/>
    <property type="match status" value="1"/>
</dbReference>
<dbReference type="SUPFAM" id="SSF56112">
    <property type="entry name" value="Protein kinase-like (PK-like)"/>
    <property type="match status" value="1"/>
</dbReference>
<feature type="region of interest" description="Disordered" evidence="9">
    <location>
        <begin position="569"/>
        <end position="602"/>
    </location>
</feature>
<evidence type="ECO:0000313" key="14">
    <source>
        <dbReference type="Proteomes" id="UP000371977"/>
    </source>
</evidence>
<keyword evidence="3" id="KW-0808">Transferase</keyword>
<dbReference type="FunFam" id="1.10.510.10:FF:000021">
    <property type="entry name" value="Serine/threonine protein kinase"/>
    <property type="match status" value="1"/>
</dbReference>
<accession>A0A6C2C9K1</accession>
<dbReference type="Gene3D" id="3.30.10.20">
    <property type="match status" value="3"/>
</dbReference>
<keyword evidence="14" id="KW-1185">Reference proteome</keyword>
<dbReference type="Gene3D" id="1.10.510.10">
    <property type="entry name" value="Transferase(Phosphotransferase) domain 1"/>
    <property type="match status" value="1"/>
</dbReference>
<comment type="catalytic activity">
    <reaction evidence="8">
        <text>L-seryl-[protein] + ATP = O-phospho-L-seryl-[protein] + ADP + H(+)</text>
        <dbReference type="Rhea" id="RHEA:17989"/>
        <dbReference type="Rhea" id="RHEA-COMP:9863"/>
        <dbReference type="Rhea" id="RHEA-COMP:11604"/>
        <dbReference type="ChEBI" id="CHEBI:15378"/>
        <dbReference type="ChEBI" id="CHEBI:29999"/>
        <dbReference type="ChEBI" id="CHEBI:30616"/>
        <dbReference type="ChEBI" id="CHEBI:83421"/>
        <dbReference type="ChEBI" id="CHEBI:456216"/>
        <dbReference type="EC" id="2.7.11.1"/>
    </reaction>
</comment>
<dbReference type="EMBL" id="SDGZ01000010">
    <property type="protein sequence ID" value="TYC50103.1"/>
    <property type="molecule type" value="Genomic_DNA"/>
</dbReference>
<feature type="transmembrane region" description="Helical" evidence="10">
    <location>
        <begin position="346"/>
        <end position="367"/>
    </location>
</feature>
<evidence type="ECO:0000256" key="2">
    <source>
        <dbReference type="ARBA" id="ARBA00022527"/>
    </source>
</evidence>
<keyword evidence="10" id="KW-0812">Transmembrane</keyword>
<evidence type="ECO:0000256" key="3">
    <source>
        <dbReference type="ARBA" id="ARBA00022679"/>
    </source>
</evidence>
<evidence type="ECO:0000256" key="4">
    <source>
        <dbReference type="ARBA" id="ARBA00022741"/>
    </source>
</evidence>
<feature type="domain" description="PASTA" evidence="12">
    <location>
        <begin position="503"/>
        <end position="569"/>
    </location>
</feature>
<evidence type="ECO:0000259" key="11">
    <source>
        <dbReference type="PROSITE" id="PS50011"/>
    </source>
</evidence>
<keyword evidence="5 13" id="KW-0418">Kinase</keyword>
<evidence type="ECO:0000256" key="1">
    <source>
        <dbReference type="ARBA" id="ARBA00012513"/>
    </source>
</evidence>
<evidence type="ECO:0000256" key="10">
    <source>
        <dbReference type="SAM" id="Phobius"/>
    </source>
</evidence>
<dbReference type="PANTHER" id="PTHR43289:SF34">
    <property type="entry name" value="SERINE_THREONINE-PROTEIN KINASE YBDM-RELATED"/>
    <property type="match status" value="1"/>
</dbReference>
<dbReference type="CDD" id="cd14014">
    <property type="entry name" value="STKc_PknB_like"/>
    <property type="match status" value="1"/>
</dbReference>
<evidence type="ECO:0000256" key="7">
    <source>
        <dbReference type="ARBA" id="ARBA00047899"/>
    </source>
</evidence>
<dbReference type="EC" id="2.7.11.1" evidence="1"/>
<feature type="domain" description="PASTA" evidence="12">
    <location>
        <begin position="368"/>
        <end position="434"/>
    </location>
</feature>
<dbReference type="InterPro" id="IPR011009">
    <property type="entry name" value="Kinase-like_dom_sf"/>
</dbReference>